<dbReference type="GO" id="GO:0008236">
    <property type="term" value="F:serine-type peptidase activity"/>
    <property type="evidence" value="ECO:0007669"/>
    <property type="project" value="UniProtKB-KW"/>
</dbReference>
<evidence type="ECO:0000256" key="10">
    <source>
        <dbReference type="ARBA" id="ARBA00022825"/>
    </source>
</evidence>
<evidence type="ECO:0000256" key="9">
    <source>
        <dbReference type="ARBA" id="ARBA00022801"/>
    </source>
</evidence>
<dbReference type="InterPro" id="IPR050278">
    <property type="entry name" value="Serine_Prot_S9B/DPPIV"/>
</dbReference>
<comment type="subcellular location">
    <subcellularLocation>
        <location evidence="2">Secreted</location>
    </subcellularLocation>
</comment>
<evidence type="ECO:0000259" key="14">
    <source>
        <dbReference type="Pfam" id="PF00930"/>
    </source>
</evidence>
<dbReference type="GO" id="GO:0005576">
    <property type="term" value="C:extracellular region"/>
    <property type="evidence" value="ECO:0007669"/>
    <property type="project" value="UniProtKB-SubCell"/>
</dbReference>
<comment type="caution">
    <text evidence="15">The sequence shown here is derived from an EMBL/GenBank/DDBJ whole genome shotgun (WGS) entry which is preliminary data.</text>
</comment>
<dbReference type="AlphaFoldDB" id="A0AAN8F2H5"/>
<proteinExistence type="inferred from homology"/>
<evidence type="ECO:0000256" key="8">
    <source>
        <dbReference type="ARBA" id="ARBA00022729"/>
    </source>
</evidence>
<dbReference type="Pfam" id="PF00930">
    <property type="entry name" value="DPPIV_N"/>
    <property type="match status" value="1"/>
</dbReference>
<dbReference type="GO" id="GO:0008239">
    <property type="term" value="F:dipeptidyl-peptidase activity"/>
    <property type="evidence" value="ECO:0007669"/>
    <property type="project" value="UniProtKB-EC"/>
</dbReference>
<dbReference type="EC" id="3.4.14.5" evidence="4"/>
<dbReference type="Pfam" id="PF00326">
    <property type="entry name" value="Peptidase_S9"/>
    <property type="match status" value="1"/>
</dbReference>
<dbReference type="GO" id="GO:0006508">
    <property type="term" value="P:proteolysis"/>
    <property type="evidence" value="ECO:0007669"/>
    <property type="project" value="UniProtKB-KW"/>
</dbReference>
<accession>A0AAN8F2H5</accession>
<feature type="domain" description="Peptidase S9 prolyl oligopeptidase catalytic" evidence="13">
    <location>
        <begin position="545"/>
        <end position="740"/>
    </location>
</feature>
<dbReference type="GO" id="GO:0005886">
    <property type="term" value="C:plasma membrane"/>
    <property type="evidence" value="ECO:0007669"/>
    <property type="project" value="TreeGrafter"/>
</dbReference>
<keyword evidence="11" id="KW-0325">Glycoprotein</keyword>
<name>A0AAN8F2H5_9EURO</name>
<dbReference type="InterPro" id="IPR001375">
    <property type="entry name" value="Peptidase_S9_cat"/>
</dbReference>
<evidence type="ECO:0000259" key="13">
    <source>
        <dbReference type="Pfam" id="PF00326"/>
    </source>
</evidence>
<dbReference type="InterPro" id="IPR002469">
    <property type="entry name" value="Peptidase_S9B_N"/>
</dbReference>
<keyword evidence="6" id="KW-0964">Secreted</keyword>
<dbReference type="InterPro" id="IPR029058">
    <property type="entry name" value="AB_hydrolase_fold"/>
</dbReference>
<dbReference type="GO" id="GO:0004177">
    <property type="term" value="F:aminopeptidase activity"/>
    <property type="evidence" value="ECO:0007669"/>
    <property type="project" value="UniProtKB-KW"/>
</dbReference>
<sequence>MHFAKTASVAALLGSAHAQIEPARQPRQPLGSGSELLTFNDTVSNPAFAADSTSISWISTDEDGVGVVVDDAGNLSLENFVTGNSSILVPADQVPSDYWEYWIRSDLEKVMFSTNYTKQYRHSYFANYEILDVASGEVTPLVEDQDGDIQYAEFAPVGDVIAFVRGNNLYLHNNTEITQITFDGSPDLFNAVGDWVYEEEIFGDRYAMWWSPDATHIAYLSFNETGVGTFSIAYYMDEQKYAPPYPQMLDLRYPKVGSTNPTVKFNLLNVEAMGNSTIPITAFEANNTVIGEVKWVTDTNTAVLYRAYDRVQSNEKYVVVDTASGESTIVRERDGSDGWLDNLLAVTYVGDVNGTEWYLDESDVSGWNHLYLFSLDGTQNITLTSGEWEVVTLVGIDTECQLVYYLSTQQHSTSRHLYSVSYPDAVITPLVNDSEPAYYSASFSSGNGYYVLSYLGPDVPYQELYASDSSEPLSVIANNTALATTLESYALPNITYFELPIPNTNYTMNVMQRLPANFNSSAKYPVLFTPYGGPGAQEVSQRFQSLDWNAYIASDPDLQYITYTVDGRGTGYKGRAFRAEVTGELGTLEAQDQIEAARQLIAMHEYIDADHIGIWGWSFGGYLTGKVVEADSEHVFSLGLSTAPVSDWRFYDTLYTERFLKSLSENEAGYNATAIRNTTNFASIPGKFCLMHGTGDDNVHYQNGAALVDLLVGEGVSPSKFEMYAFTDSDHSIVYNNANEFLYRYLTGKLYTEKNRVAATEPLVHQWGKKEIPGGVRMVEWTA</sequence>
<comment type="catalytic activity">
    <reaction evidence="1">
        <text>Release of an N-terminal dipeptide, Xaa-Yaa-|-Zaa-, from a polypeptide, preferentially when Yaa is Pro, provided Zaa is neither Pro nor hydroxyproline.</text>
        <dbReference type="EC" id="3.4.14.5"/>
    </reaction>
</comment>
<evidence type="ECO:0000256" key="4">
    <source>
        <dbReference type="ARBA" id="ARBA00012062"/>
    </source>
</evidence>
<dbReference type="PANTHER" id="PTHR11731:SF162">
    <property type="entry name" value="DIPEPTIDYL PEPTIDASE 4-RELATED"/>
    <property type="match status" value="1"/>
</dbReference>
<evidence type="ECO:0000256" key="3">
    <source>
        <dbReference type="ARBA" id="ARBA00006150"/>
    </source>
</evidence>
<reference evidence="15 16" key="1">
    <citation type="submission" date="2022-12" db="EMBL/GenBank/DDBJ databases">
        <title>Genomic features and morphological characterization of a novel Knufia sp. strain isolated from spacecraft assembly facility.</title>
        <authorList>
            <person name="Teixeira M."/>
            <person name="Chander A.M."/>
            <person name="Stajich J.E."/>
            <person name="Venkateswaran K."/>
        </authorList>
    </citation>
    <scope>NUCLEOTIDE SEQUENCE [LARGE SCALE GENOMIC DNA]</scope>
    <source>
        <strain evidence="15 16">FJI-L2-BK-P2</strain>
    </source>
</reference>
<dbReference type="EMBL" id="JAKLMC020000007">
    <property type="protein sequence ID" value="KAK5955183.1"/>
    <property type="molecule type" value="Genomic_DNA"/>
</dbReference>
<evidence type="ECO:0000256" key="6">
    <source>
        <dbReference type="ARBA" id="ARBA00022525"/>
    </source>
</evidence>
<comment type="similarity">
    <text evidence="3">Belongs to the peptidase S9B family.</text>
</comment>
<evidence type="ECO:0000256" key="7">
    <source>
        <dbReference type="ARBA" id="ARBA00022670"/>
    </source>
</evidence>
<feature type="domain" description="Dipeptidylpeptidase IV N-terminal" evidence="14">
    <location>
        <begin position="105"/>
        <end position="461"/>
    </location>
</feature>
<dbReference type="PANTHER" id="PTHR11731">
    <property type="entry name" value="PROTEASE FAMILY S9B,C DIPEPTIDYL-PEPTIDASE IV-RELATED"/>
    <property type="match status" value="1"/>
</dbReference>
<dbReference type="SUPFAM" id="SSF53474">
    <property type="entry name" value="alpha/beta-Hydrolases"/>
    <property type="match status" value="1"/>
</dbReference>
<evidence type="ECO:0000256" key="5">
    <source>
        <dbReference type="ARBA" id="ARBA00022438"/>
    </source>
</evidence>
<evidence type="ECO:0000256" key="11">
    <source>
        <dbReference type="ARBA" id="ARBA00023180"/>
    </source>
</evidence>
<organism evidence="15 16">
    <name type="scientific">Knufia fluminis</name>
    <dbReference type="NCBI Taxonomy" id="191047"/>
    <lineage>
        <taxon>Eukaryota</taxon>
        <taxon>Fungi</taxon>
        <taxon>Dikarya</taxon>
        <taxon>Ascomycota</taxon>
        <taxon>Pezizomycotina</taxon>
        <taxon>Eurotiomycetes</taxon>
        <taxon>Chaetothyriomycetidae</taxon>
        <taxon>Chaetothyriales</taxon>
        <taxon>Trichomeriaceae</taxon>
        <taxon>Knufia</taxon>
    </lineage>
</organism>
<keyword evidence="5" id="KW-0031">Aminopeptidase</keyword>
<dbReference type="SUPFAM" id="SSF82171">
    <property type="entry name" value="DPP6 N-terminal domain-like"/>
    <property type="match status" value="1"/>
</dbReference>
<gene>
    <name evidence="15" type="primary">dpp4</name>
    <name evidence="15" type="ORF">OHC33_003863</name>
</gene>
<keyword evidence="7" id="KW-0645">Protease</keyword>
<keyword evidence="9 15" id="KW-0378">Hydrolase</keyword>
<dbReference type="Proteomes" id="UP001316803">
    <property type="component" value="Unassembled WGS sequence"/>
</dbReference>
<evidence type="ECO:0000313" key="16">
    <source>
        <dbReference type="Proteomes" id="UP001316803"/>
    </source>
</evidence>
<dbReference type="Gene3D" id="3.40.50.1820">
    <property type="entry name" value="alpha/beta hydrolase"/>
    <property type="match status" value="1"/>
</dbReference>
<evidence type="ECO:0000256" key="12">
    <source>
        <dbReference type="ARBA" id="ARBA00030567"/>
    </source>
</evidence>
<evidence type="ECO:0000313" key="15">
    <source>
        <dbReference type="EMBL" id="KAK5955183.1"/>
    </source>
</evidence>
<evidence type="ECO:0000256" key="1">
    <source>
        <dbReference type="ARBA" id="ARBA00001257"/>
    </source>
</evidence>
<keyword evidence="16" id="KW-1185">Reference proteome</keyword>
<keyword evidence="10" id="KW-0720">Serine protease</keyword>
<evidence type="ECO:0000256" key="2">
    <source>
        <dbReference type="ARBA" id="ARBA00004613"/>
    </source>
</evidence>
<dbReference type="Gene3D" id="2.140.10.30">
    <property type="entry name" value="Dipeptidylpeptidase IV, N-terminal domain"/>
    <property type="match status" value="1"/>
</dbReference>
<keyword evidence="8" id="KW-0732">Signal</keyword>
<dbReference type="FunFam" id="3.40.50.1820:FF:000003">
    <property type="entry name" value="Dipeptidyl peptidase 4"/>
    <property type="match status" value="1"/>
</dbReference>
<protein>
    <recommendedName>
        <fullName evidence="4">dipeptidyl-peptidase IV</fullName>
        <ecNumber evidence="4">3.4.14.5</ecNumber>
    </recommendedName>
    <alternativeName>
        <fullName evidence="12">Dipeptidyl peptidase IV</fullName>
    </alternativeName>
</protein>